<feature type="transmembrane region" description="Helical" evidence="1">
    <location>
        <begin position="29"/>
        <end position="47"/>
    </location>
</feature>
<dbReference type="Proteomes" id="UP000772618">
    <property type="component" value="Unassembled WGS sequence"/>
</dbReference>
<keyword evidence="3" id="KW-1185">Reference proteome</keyword>
<organism evidence="2 3">
    <name type="scientific">Chryseosolibacter indicus</name>
    <dbReference type="NCBI Taxonomy" id="2782351"/>
    <lineage>
        <taxon>Bacteria</taxon>
        <taxon>Pseudomonadati</taxon>
        <taxon>Bacteroidota</taxon>
        <taxon>Cytophagia</taxon>
        <taxon>Cytophagales</taxon>
        <taxon>Chryseotaleaceae</taxon>
        <taxon>Chryseosolibacter</taxon>
    </lineage>
</organism>
<sequence>MEDFYGTWQMHLAEEEKNADKRLLRKLKIALFIWAIVFILTVIWFSLSF</sequence>
<comment type="caution">
    <text evidence="2">The sequence shown here is derived from an EMBL/GenBank/DDBJ whole genome shotgun (WGS) entry which is preliminary data.</text>
</comment>
<dbReference type="EMBL" id="JAHESD010000011">
    <property type="protein sequence ID" value="MBT1703039.1"/>
    <property type="molecule type" value="Genomic_DNA"/>
</dbReference>
<gene>
    <name evidence="2" type="ORF">KK060_07090</name>
</gene>
<protein>
    <submittedName>
        <fullName evidence="2">Uncharacterized protein</fullName>
    </submittedName>
</protein>
<reference evidence="2 3" key="1">
    <citation type="submission" date="2021-05" db="EMBL/GenBank/DDBJ databases">
        <title>A Polyphasic approach of four new species of the genus Ohtaekwangia: Ohtaekwangia histidinii sp. nov., Ohtaekwangia cretensis sp. nov., Ohtaekwangia indiensis sp. nov., Ohtaekwangia reichenbachii sp. nov. from diverse environment.</title>
        <authorList>
            <person name="Octaviana S."/>
        </authorList>
    </citation>
    <scope>NUCLEOTIDE SEQUENCE [LARGE SCALE GENOMIC DNA]</scope>
    <source>
        <strain evidence="2 3">PWU20</strain>
    </source>
</reference>
<keyword evidence="1" id="KW-1133">Transmembrane helix</keyword>
<name>A0ABS5VQI3_9BACT</name>
<dbReference type="RefSeq" id="WP_254153006.1">
    <property type="nucleotide sequence ID" value="NZ_JAHESD010000011.1"/>
</dbReference>
<accession>A0ABS5VQI3</accession>
<keyword evidence="1" id="KW-0812">Transmembrane</keyword>
<proteinExistence type="predicted"/>
<evidence type="ECO:0000256" key="1">
    <source>
        <dbReference type="SAM" id="Phobius"/>
    </source>
</evidence>
<evidence type="ECO:0000313" key="3">
    <source>
        <dbReference type="Proteomes" id="UP000772618"/>
    </source>
</evidence>
<keyword evidence="1" id="KW-0472">Membrane</keyword>
<evidence type="ECO:0000313" key="2">
    <source>
        <dbReference type="EMBL" id="MBT1703039.1"/>
    </source>
</evidence>